<reference evidence="7 8" key="1">
    <citation type="submission" date="2016-04" db="EMBL/GenBank/DDBJ databases">
        <title>ATOL: Assembling a taxonomically balanced genome-scale reconstruction of the evolutionary history of the Enterobacteriaceae.</title>
        <authorList>
            <person name="Plunkett G.III."/>
            <person name="Neeno-Eckwall E.C."/>
            <person name="Glasner J.D."/>
            <person name="Perna N.T."/>
        </authorList>
    </citation>
    <scope>NUCLEOTIDE SEQUENCE [LARGE SCALE GENOMIC DNA]</scope>
    <source>
        <strain evidence="7 8">ATCC 19692</strain>
    </source>
</reference>
<name>A0A198GP80_9GAMM</name>
<dbReference type="InterPro" id="IPR036390">
    <property type="entry name" value="WH_DNA-bd_sf"/>
</dbReference>
<protein>
    <submittedName>
        <fullName evidence="7">O-methyltransferase</fullName>
    </submittedName>
</protein>
<dbReference type="SUPFAM" id="SSF53335">
    <property type="entry name" value="S-adenosyl-L-methionine-dependent methyltransferases"/>
    <property type="match status" value="1"/>
</dbReference>
<dbReference type="Pfam" id="PF00891">
    <property type="entry name" value="Methyltransf_2"/>
    <property type="match status" value="1"/>
</dbReference>
<dbReference type="PANTHER" id="PTHR43712:SF2">
    <property type="entry name" value="O-METHYLTRANSFERASE CICE"/>
    <property type="match status" value="1"/>
</dbReference>
<keyword evidence="3" id="KW-0949">S-adenosyl-L-methionine</keyword>
<dbReference type="PANTHER" id="PTHR43712">
    <property type="entry name" value="PUTATIVE (AFU_ORTHOLOGUE AFUA_4G14580)-RELATED"/>
    <property type="match status" value="1"/>
</dbReference>
<evidence type="ECO:0000259" key="6">
    <source>
        <dbReference type="Pfam" id="PF08100"/>
    </source>
</evidence>
<dbReference type="PROSITE" id="PS51683">
    <property type="entry name" value="SAM_OMT_II"/>
    <property type="match status" value="1"/>
</dbReference>
<dbReference type="GO" id="GO:0032259">
    <property type="term" value="P:methylation"/>
    <property type="evidence" value="ECO:0007669"/>
    <property type="project" value="UniProtKB-KW"/>
</dbReference>
<proteinExistence type="predicted"/>
<dbReference type="InterPro" id="IPR036388">
    <property type="entry name" value="WH-like_DNA-bd_sf"/>
</dbReference>
<feature type="domain" description="O-methyltransferase C-terminal" evidence="5">
    <location>
        <begin position="125"/>
        <end position="319"/>
    </location>
</feature>
<evidence type="ECO:0000256" key="1">
    <source>
        <dbReference type="ARBA" id="ARBA00022603"/>
    </source>
</evidence>
<dbReference type="PIRSF" id="PIRSF005739">
    <property type="entry name" value="O-mtase"/>
    <property type="match status" value="1"/>
</dbReference>
<sequence>MIADNIVELKNEKNALDLMRKSMYFTVSGALRVGAKLKIADLLKKGPKTVYQLAEETNSVPAVLNRILRMLASENIFHEEDNLSYSLTPTGEFLLTDHEYSLRDAVLMLTDETLWRPVGNITEAVQGNPIFEALYGTSFYDYWKDNVKEDHDFQIGMSSFSKIENYYFIKSYDFPKNKTVTDIAGGLGGLLLEVLRVNSTLTGQLFDREHVLSRNKLTQLGDDSRWKLIPGDLFGSFPKSDIYLIKYIMHDWDDKHVLKILKNFRQVMKPDSKVLIIEPIIMVKNKEDMAKYIDLLCVGAFTESGERTEEEFKVLLEKADLKINRVIKSDSYNTILEVVIK</sequence>
<dbReference type="STRING" id="1354337.M983_0057"/>
<evidence type="ECO:0000256" key="3">
    <source>
        <dbReference type="ARBA" id="ARBA00022691"/>
    </source>
</evidence>
<dbReference type="Pfam" id="PF08100">
    <property type="entry name" value="Dimerisation"/>
    <property type="match status" value="1"/>
</dbReference>
<feature type="active site" description="Proton acceptor" evidence="4">
    <location>
        <position position="250"/>
    </location>
</feature>
<dbReference type="SUPFAM" id="SSF46785">
    <property type="entry name" value="Winged helix' DNA-binding domain"/>
    <property type="match status" value="1"/>
</dbReference>
<evidence type="ECO:0000259" key="5">
    <source>
        <dbReference type="Pfam" id="PF00891"/>
    </source>
</evidence>
<dbReference type="Gene3D" id="3.40.50.150">
    <property type="entry name" value="Vaccinia Virus protein VP39"/>
    <property type="match status" value="1"/>
</dbReference>
<dbReference type="Gene3D" id="1.10.10.10">
    <property type="entry name" value="Winged helix-like DNA-binding domain superfamily/Winged helix DNA-binding domain"/>
    <property type="match status" value="1"/>
</dbReference>
<evidence type="ECO:0000256" key="4">
    <source>
        <dbReference type="PIRSR" id="PIRSR005739-1"/>
    </source>
</evidence>
<evidence type="ECO:0000313" key="8">
    <source>
        <dbReference type="Proteomes" id="UP000094023"/>
    </source>
</evidence>
<keyword evidence="2 7" id="KW-0808">Transferase</keyword>
<organism evidence="7 8">
    <name type="scientific">Proteus myxofaciens ATCC 19692</name>
    <dbReference type="NCBI Taxonomy" id="1354337"/>
    <lineage>
        <taxon>Bacteria</taxon>
        <taxon>Pseudomonadati</taxon>
        <taxon>Pseudomonadota</taxon>
        <taxon>Gammaproteobacteria</taxon>
        <taxon>Enterobacterales</taxon>
        <taxon>Morganellaceae</taxon>
        <taxon>Proteus</taxon>
    </lineage>
</organism>
<dbReference type="PATRIC" id="fig|1354337.4.peg.60"/>
<feature type="domain" description="O-methyltransferase dimerisation" evidence="6">
    <location>
        <begin position="24"/>
        <end position="97"/>
    </location>
</feature>
<dbReference type="InterPro" id="IPR012967">
    <property type="entry name" value="COMT_dimerisation"/>
</dbReference>
<dbReference type="RefSeq" id="WP_066745250.1">
    <property type="nucleotide sequence ID" value="NZ_LXEN01000004.1"/>
</dbReference>
<dbReference type="GO" id="GO:0046983">
    <property type="term" value="F:protein dimerization activity"/>
    <property type="evidence" value="ECO:0007669"/>
    <property type="project" value="InterPro"/>
</dbReference>
<evidence type="ECO:0000256" key="2">
    <source>
        <dbReference type="ARBA" id="ARBA00022679"/>
    </source>
</evidence>
<dbReference type="EMBL" id="LXEN01000004">
    <property type="protein sequence ID" value="OAT39232.1"/>
    <property type="molecule type" value="Genomic_DNA"/>
</dbReference>
<comment type="caution">
    <text evidence="7">The sequence shown here is derived from an EMBL/GenBank/DDBJ whole genome shotgun (WGS) entry which is preliminary data.</text>
</comment>
<dbReference type="InterPro" id="IPR001077">
    <property type="entry name" value="COMT_C"/>
</dbReference>
<dbReference type="Proteomes" id="UP000094023">
    <property type="component" value="Unassembled WGS sequence"/>
</dbReference>
<evidence type="ECO:0000313" key="7">
    <source>
        <dbReference type="EMBL" id="OAT39232.1"/>
    </source>
</evidence>
<dbReference type="GO" id="GO:0008171">
    <property type="term" value="F:O-methyltransferase activity"/>
    <property type="evidence" value="ECO:0007669"/>
    <property type="project" value="InterPro"/>
</dbReference>
<gene>
    <name evidence="7" type="ORF">M983_0057</name>
</gene>
<keyword evidence="8" id="KW-1185">Reference proteome</keyword>
<accession>A0A198GP80</accession>
<dbReference type="InterPro" id="IPR016461">
    <property type="entry name" value="COMT-like"/>
</dbReference>
<dbReference type="InterPro" id="IPR029063">
    <property type="entry name" value="SAM-dependent_MTases_sf"/>
</dbReference>
<keyword evidence="1 7" id="KW-0489">Methyltransferase</keyword>
<dbReference type="AlphaFoldDB" id="A0A198GP80"/>